<proteinExistence type="predicted"/>
<comment type="caution">
    <text evidence="2">The sequence shown here is derived from an EMBL/GenBank/DDBJ whole genome shotgun (WGS) entry which is preliminary data.</text>
</comment>
<protein>
    <submittedName>
        <fullName evidence="2">Uncharacterized protein</fullName>
    </submittedName>
</protein>
<dbReference type="EMBL" id="JABSTU010000009">
    <property type="protein sequence ID" value="KAH8020949.1"/>
    <property type="molecule type" value="Genomic_DNA"/>
</dbReference>
<reference evidence="2" key="1">
    <citation type="journal article" date="2020" name="Cell">
        <title>Large-Scale Comparative Analyses of Tick Genomes Elucidate Their Genetic Diversity and Vector Capacities.</title>
        <authorList>
            <consortium name="Tick Genome and Microbiome Consortium (TIGMIC)"/>
            <person name="Jia N."/>
            <person name="Wang J."/>
            <person name="Shi W."/>
            <person name="Du L."/>
            <person name="Sun Y."/>
            <person name="Zhan W."/>
            <person name="Jiang J.F."/>
            <person name="Wang Q."/>
            <person name="Zhang B."/>
            <person name="Ji P."/>
            <person name="Bell-Sakyi L."/>
            <person name="Cui X.M."/>
            <person name="Yuan T.T."/>
            <person name="Jiang B.G."/>
            <person name="Yang W.F."/>
            <person name="Lam T.T."/>
            <person name="Chang Q.C."/>
            <person name="Ding S.J."/>
            <person name="Wang X.J."/>
            <person name="Zhu J.G."/>
            <person name="Ruan X.D."/>
            <person name="Zhao L."/>
            <person name="Wei J.T."/>
            <person name="Ye R.Z."/>
            <person name="Que T.C."/>
            <person name="Du C.H."/>
            <person name="Zhou Y.H."/>
            <person name="Cheng J.X."/>
            <person name="Dai P.F."/>
            <person name="Guo W.B."/>
            <person name="Han X.H."/>
            <person name="Huang E.J."/>
            <person name="Li L.F."/>
            <person name="Wei W."/>
            <person name="Gao Y.C."/>
            <person name="Liu J.Z."/>
            <person name="Shao H.Z."/>
            <person name="Wang X."/>
            <person name="Wang C.C."/>
            <person name="Yang T.C."/>
            <person name="Huo Q.B."/>
            <person name="Li W."/>
            <person name="Chen H.Y."/>
            <person name="Chen S.E."/>
            <person name="Zhou L.G."/>
            <person name="Ni X.B."/>
            <person name="Tian J.H."/>
            <person name="Sheng Y."/>
            <person name="Liu T."/>
            <person name="Pan Y.S."/>
            <person name="Xia L.Y."/>
            <person name="Li J."/>
            <person name="Zhao F."/>
            <person name="Cao W.C."/>
        </authorList>
    </citation>
    <scope>NUCLEOTIDE SEQUENCE</scope>
    <source>
        <strain evidence="2">Rmic-2018</strain>
    </source>
</reference>
<feature type="region of interest" description="Disordered" evidence="1">
    <location>
        <begin position="1"/>
        <end position="22"/>
    </location>
</feature>
<gene>
    <name evidence="2" type="ORF">HPB51_010339</name>
</gene>
<sequence>MESAREKKKQASGTTAMRSNAFMEGRASAKRWTRSGAFAKLRRAVYRSDGFSATASSKANLFASHLAASLHRNMERHDGHQHKSRELLYIESLVEGDLILQVSVRTSTHLVLGVRSM</sequence>
<feature type="compositionally biased region" description="Basic residues" evidence="1">
    <location>
        <begin position="1"/>
        <end position="10"/>
    </location>
</feature>
<evidence type="ECO:0000313" key="2">
    <source>
        <dbReference type="EMBL" id="KAH8020949.1"/>
    </source>
</evidence>
<keyword evidence="3" id="KW-1185">Reference proteome</keyword>
<dbReference type="AlphaFoldDB" id="A0A9J6DFR1"/>
<accession>A0A9J6DFR1</accession>
<organism evidence="2 3">
    <name type="scientific">Rhipicephalus microplus</name>
    <name type="common">Cattle tick</name>
    <name type="synonym">Boophilus microplus</name>
    <dbReference type="NCBI Taxonomy" id="6941"/>
    <lineage>
        <taxon>Eukaryota</taxon>
        <taxon>Metazoa</taxon>
        <taxon>Ecdysozoa</taxon>
        <taxon>Arthropoda</taxon>
        <taxon>Chelicerata</taxon>
        <taxon>Arachnida</taxon>
        <taxon>Acari</taxon>
        <taxon>Parasitiformes</taxon>
        <taxon>Ixodida</taxon>
        <taxon>Ixodoidea</taxon>
        <taxon>Ixodidae</taxon>
        <taxon>Rhipicephalinae</taxon>
        <taxon>Rhipicephalus</taxon>
        <taxon>Boophilus</taxon>
    </lineage>
</organism>
<evidence type="ECO:0000313" key="3">
    <source>
        <dbReference type="Proteomes" id="UP000821866"/>
    </source>
</evidence>
<evidence type="ECO:0000256" key="1">
    <source>
        <dbReference type="SAM" id="MobiDB-lite"/>
    </source>
</evidence>
<reference evidence="2" key="2">
    <citation type="submission" date="2021-09" db="EMBL/GenBank/DDBJ databases">
        <authorList>
            <person name="Jia N."/>
            <person name="Wang J."/>
            <person name="Shi W."/>
            <person name="Du L."/>
            <person name="Sun Y."/>
            <person name="Zhan W."/>
            <person name="Jiang J."/>
            <person name="Wang Q."/>
            <person name="Zhang B."/>
            <person name="Ji P."/>
            <person name="Sakyi L.B."/>
            <person name="Cui X."/>
            <person name="Yuan T."/>
            <person name="Jiang B."/>
            <person name="Yang W."/>
            <person name="Lam T.T.-Y."/>
            <person name="Chang Q."/>
            <person name="Ding S."/>
            <person name="Wang X."/>
            <person name="Zhu J."/>
            <person name="Ruan X."/>
            <person name="Zhao L."/>
            <person name="Wei J."/>
            <person name="Que T."/>
            <person name="Du C."/>
            <person name="Cheng J."/>
            <person name="Dai P."/>
            <person name="Han X."/>
            <person name="Huang E."/>
            <person name="Gao Y."/>
            <person name="Liu J."/>
            <person name="Shao H."/>
            <person name="Ye R."/>
            <person name="Li L."/>
            <person name="Wei W."/>
            <person name="Wang X."/>
            <person name="Wang C."/>
            <person name="Huo Q."/>
            <person name="Li W."/>
            <person name="Guo W."/>
            <person name="Chen H."/>
            <person name="Chen S."/>
            <person name="Zhou L."/>
            <person name="Zhou L."/>
            <person name="Ni X."/>
            <person name="Tian J."/>
            <person name="Zhou Y."/>
            <person name="Sheng Y."/>
            <person name="Liu T."/>
            <person name="Pan Y."/>
            <person name="Xia L."/>
            <person name="Li J."/>
            <person name="Zhao F."/>
            <person name="Cao W."/>
        </authorList>
    </citation>
    <scope>NUCLEOTIDE SEQUENCE</scope>
    <source>
        <strain evidence="2">Rmic-2018</strain>
        <tissue evidence="2">Larvae</tissue>
    </source>
</reference>
<name>A0A9J6DFR1_RHIMP</name>
<dbReference type="Proteomes" id="UP000821866">
    <property type="component" value="Chromosome 7"/>
</dbReference>